<keyword evidence="2" id="KW-1185">Reference proteome</keyword>
<name>A0AB34IPW1_PRYPA</name>
<dbReference type="Proteomes" id="UP001515480">
    <property type="component" value="Unassembled WGS sequence"/>
</dbReference>
<protein>
    <recommendedName>
        <fullName evidence="3">Secreted protein</fullName>
    </recommendedName>
</protein>
<dbReference type="EMBL" id="JBGBPQ010000022">
    <property type="protein sequence ID" value="KAL1503185.1"/>
    <property type="molecule type" value="Genomic_DNA"/>
</dbReference>
<sequence>MLLEVEVLVCSASGMVQDTSCLSDMANMVAGASAAMACAGATTVAAPTAAAATANRAASITNGNHVATAVCKATERTGSTAWPAVKRPRVTPVARASASGALSFAARTIKKLQQPSATALAA</sequence>
<dbReference type="AlphaFoldDB" id="A0AB34IPW1"/>
<accession>A0AB34IPW1</accession>
<comment type="caution">
    <text evidence="1">The sequence shown here is derived from an EMBL/GenBank/DDBJ whole genome shotgun (WGS) entry which is preliminary data.</text>
</comment>
<evidence type="ECO:0000313" key="2">
    <source>
        <dbReference type="Proteomes" id="UP001515480"/>
    </source>
</evidence>
<gene>
    <name evidence="1" type="ORF">AB1Y20_011243</name>
</gene>
<evidence type="ECO:0000313" key="1">
    <source>
        <dbReference type="EMBL" id="KAL1503185.1"/>
    </source>
</evidence>
<reference evidence="1 2" key="1">
    <citation type="journal article" date="2024" name="Science">
        <title>Giant polyketide synthase enzymes in the biosynthesis of giant marine polyether toxins.</title>
        <authorList>
            <person name="Fallon T.R."/>
            <person name="Shende V.V."/>
            <person name="Wierzbicki I.H."/>
            <person name="Pendleton A.L."/>
            <person name="Watervoot N.F."/>
            <person name="Auber R.P."/>
            <person name="Gonzalez D.J."/>
            <person name="Wisecaver J.H."/>
            <person name="Moore B.S."/>
        </authorList>
    </citation>
    <scope>NUCLEOTIDE SEQUENCE [LARGE SCALE GENOMIC DNA]</scope>
    <source>
        <strain evidence="1 2">12B1</strain>
    </source>
</reference>
<evidence type="ECO:0008006" key="3">
    <source>
        <dbReference type="Google" id="ProtNLM"/>
    </source>
</evidence>
<proteinExistence type="predicted"/>
<organism evidence="1 2">
    <name type="scientific">Prymnesium parvum</name>
    <name type="common">Toxic golden alga</name>
    <dbReference type="NCBI Taxonomy" id="97485"/>
    <lineage>
        <taxon>Eukaryota</taxon>
        <taxon>Haptista</taxon>
        <taxon>Haptophyta</taxon>
        <taxon>Prymnesiophyceae</taxon>
        <taxon>Prymnesiales</taxon>
        <taxon>Prymnesiaceae</taxon>
        <taxon>Prymnesium</taxon>
    </lineage>
</organism>